<dbReference type="EMBL" id="SLWS01000001">
    <property type="protein sequence ID" value="TCO64948.1"/>
    <property type="molecule type" value="Genomic_DNA"/>
</dbReference>
<evidence type="ECO:0000313" key="3">
    <source>
        <dbReference type="Proteomes" id="UP000295680"/>
    </source>
</evidence>
<dbReference type="Proteomes" id="UP000295680">
    <property type="component" value="Unassembled WGS sequence"/>
</dbReference>
<keyword evidence="3" id="KW-1185">Reference proteome</keyword>
<comment type="caution">
    <text evidence="2">The sequence shown here is derived from an EMBL/GenBank/DDBJ whole genome shotgun (WGS) entry which is preliminary data.</text>
</comment>
<feature type="compositionally biased region" description="Low complexity" evidence="1">
    <location>
        <begin position="93"/>
        <end position="106"/>
    </location>
</feature>
<proteinExistence type="predicted"/>
<gene>
    <name evidence="2" type="ORF">EV192_101732</name>
</gene>
<name>A0A4R2K588_9PSEU</name>
<evidence type="ECO:0000313" key="2">
    <source>
        <dbReference type="EMBL" id="TCO64948.1"/>
    </source>
</evidence>
<accession>A0A4R2K588</accession>
<feature type="region of interest" description="Disordered" evidence="1">
    <location>
        <begin position="83"/>
        <end position="140"/>
    </location>
</feature>
<organism evidence="2 3">
    <name type="scientific">Actinocrispum wychmicini</name>
    <dbReference type="NCBI Taxonomy" id="1213861"/>
    <lineage>
        <taxon>Bacteria</taxon>
        <taxon>Bacillati</taxon>
        <taxon>Actinomycetota</taxon>
        <taxon>Actinomycetes</taxon>
        <taxon>Pseudonocardiales</taxon>
        <taxon>Pseudonocardiaceae</taxon>
        <taxon>Actinocrispum</taxon>
    </lineage>
</organism>
<protein>
    <submittedName>
        <fullName evidence="2">Uncharacterized protein</fullName>
    </submittedName>
</protein>
<dbReference type="AlphaFoldDB" id="A0A4R2K588"/>
<reference evidence="2 3" key="1">
    <citation type="submission" date="2019-03" db="EMBL/GenBank/DDBJ databases">
        <title>Genomic Encyclopedia of Type Strains, Phase IV (KMG-IV): sequencing the most valuable type-strain genomes for metagenomic binning, comparative biology and taxonomic classification.</title>
        <authorList>
            <person name="Goeker M."/>
        </authorList>
    </citation>
    <scope>NUCLEOTIDE SEQUENCE [LARGE SCALE GENOMIC DNA]</scope>
    <source>
        <strain evidence="2 3">DSM 45934</strain>
    </source>
</reference>
<evidence type="ECO:0000256" key="1">
    <source>
        <dbReference type="SAM" id="MobiDB-lite"/>
    </source>
</evidence>
<sequence>MVYPPTQLVDELRALHTELHNYETRGRSDRADQVRHEIAGRVAVARDTIARLDQAAAQHDQTGAHTEAAATRVRANELRAGLADLDIPESGEADQTTTAAADTTQDPPGEDTAVLAADGQAHAETAADTTPRQRAVPRKK</sequence>